<dbReference type="PROSITE" id="PS51471">
    <property type="entry name" value="FE2OG_OXY"/>
    <property type="match status" value="1"/>
</dbReference>
<keyword evidence="3" id="KW-1185">Reference proteome</keyword>
<name>B9RWL8_RICCO</name>
<dbReference type="PANTHER" id="PTHR47990">
    <property type="entry name" value="2-OXOGLUTARATE (2OG) AND FE(II)-DEPENDENT OXYGENASE SUPERFAMILY PROTEIN-RELATED"/>
    <property type="match status" value="1"/>
</dbReference>
<evidence type="ECO:0000259" key="1">
    <source>
        <dbReference type="PROSITE" id="PS51471"/>
    </source>
</evidence>
<keyword evidence="2" id="KW-0560">Oxidoreductase</keyword>
<accession>B9RWL8</accession>
<gene>
    <name evidence="2" type="ORF">RCOM_1020950</name>
</gene>
<dbReference type="InterPro" id="IPR050231">
    <property type="entry name" value="Iron_ascorbate_oxido_reductase"/>
</dbReference>
<dbReference type="InterPro" id="IPR027443">
    <property type="entry name" value="IPNS-like_sf"/>
</dbReference>
<feature type="domain" description="Fe2OG dioxygenase" evidence="1">
    <location>
        <begin position="16"/>
        <end position="118"/>
    </location>
</feature>
<dbReference type="EC" id="1.14.11.23" evidence="2"/>
<evidence type="ECO:0000313" key="2">
    <source>
        <dbReference type="EMBL" id="EEF44270.1"/>
    </source>
</evidence>
<dbReference type="SUPFAM" id="SSF51197">
    <property type="entry name" value="Clavaminate synthase-like"/>
    <property type="match status" value="1"/>
</dbReference>
<dbReference type="Proteomes" id="UP000008311">
    <property type="component" value="Unassembled WGS sequence"/>
</dbReference>
<protein>
    <submittedName>
        <fullName evidence="2">Gibberellin 20-oxidase, putative</fullName>
        <ecNumber evidence="2">1.14.11.23</ecNumber>
    </submittedName>
</protein>
<dbReference type="InParanoid" id="B9RWL8"/>
<organism evidence="2 3">
    <name type="scientific">Ricinus communis</name>
    <name type="common">Castor bean</name>
    <dbReference type="NCBI Taxonomy" id="3988"/>
    <lineage>
        <taxon>Eukaryota</taxon>
        <taxon>Viridiplantae</taxon>
        <taxon>Streptophyta</taxon>
        <taxon>Embryophyta</taxon>
        <taxon>Tracheophyta</taxon>
        <taxon>Spermatophyta</taxon>
        <taxon>Magnoliopsida</taxon>
        <taxon>eudicotyledons</taxon>
        <taxon>Gunneridae</taxon>
        <taxon>Pentapetalae</taxon>
        <taxon>rosids</taxon>
        <taxon>fabids</taxon>
        <taxon>Malpighiales</taxon>
        <taxon>Euphorbiaceae</taxon>
        <taxon>Acalyphoideae</taxon>
        <taxon>Acalypheae</taxon>
        <taxon>Ricinus</taxon>
    </lineage>
</organism>
<dbReference type="EMBL" id="EQ973823">
    <property type="protein sequence ID" value="EEF44270.1"/>
    <property type="molecule type" value="Genomic_DNA"/>
</dbReference>
<dbReference type="Gene3D" id="2.60.120.330">
    <property type="entry name" value="B-lactam Antibiotic, Isopenicillin N Synthase, Chain"/>
    <property type="match status" value="1"/>
</dbReference>
<dbReference type="AlphaFoldDB" id="B9RWL8"/>
<proteinExistence type="predicted"/>
<dbReference type="Pfam" id="PF03171">
    <property type="entry name" value="2OG-FeII_Oxy"/>
    <property type="match status" value="1"/>
</dbReference>
<dbReference type="GO" id="GO:0016491">
    <property type="term" value="F:oxidoreductase activity"/>
    <property type="evidence" value="ECO:0007669"/>
    <property type="project" value="UniProtKB-KW"/>
</dbReference>
<dbReference type="eggNOG" id="KOG0143">
    <property type="taxonomic scope" value="Eukaryota"/>
</dbReference>
<evidence type="ECO:0000313" key="3">
    <source>
        <dbReference type="Proteomes" id="UP000008311"/>
    </source>
</evidence>
<sequence>MAKTLNLNLDQLGSYLSESTGIVRVYRYPQCSTANETLGMEAHTDSSVLSILNPEQVGGLELFKDDKWLPVEPIPDTLILNIGDMMQAISDDEYKSVVHRVKTNKDEERLSICYFVFPAAGSVIESSKYKPFTYVDFQEQVRQDIKSVGFKVGLQKFKHVQAAKLQGNGPAS</sequence>
<dbReference type="STRING" id="3988.B9RWL8"/>
<dbReference type="InterPro" id="IPR044861">
    <property type="entry name" value="IPNS-like_FE2OG_OXY"/>
</dbReference>
<dbReference type="InterPro" id="IPR005123">
    <property type="entry name" value="Oxoglu/Fe-dep_dioxygenase_dom"/>
</dbReference>
<reference evidence="3" key="1">
    <citation type="journal article" date="2010" name="Nat. Biotechnol.">
        <title>Draft genome sequence of the oilseed species Ricinus communis.</title>
        <authorList>
            <person name="Chan A.P."/>
            <person name="Crabtree J."/>
            <person name="Zhao Q."/>
            <person name="Lorenzi H."/>
            <person name="Orvis J."/>
            <person name="Puiu D."/>
            <person name="Melake-Berhan A."/>
            <person name="Jones K.M."/>
            <person name="Redman J."/>
            <person name="Chen G."/>
            <person name="Cahoon E.B."/>
            <person name="Gedil M."/>
            <person name="Stanke M."/>
            <person name="Haas B.J."/>
            <person name="Wortman J.R."/>
            <person name="Fraser-Liggett C.M."/>
            <person name="Ravel J."/>
            <person name="Rabinowicz P.D."/>
        </authorList>
    </citation>
    <scope>NUCLEOTIDE SEQUENCE [LARGE SCALE GENOMIC DNA]</scope>
    <source>
        <strain evidence="3">cv. Hale</strain>
    </source>
</reference>